<reference evidence="1 2" key="1">
    <citation type="journal article" date="2023" name="Hortic Res">
        <title>Pangenome of water caltrop reveals structural variations and asymmetric subgenome divergence after allopolyploidization.</title>
        <authorList>
            <person name="Zhang X."/>
            <person name="Chen Y."/>
            <person name="Wang L."/>
            <person name="Yuan Y."/>
            <person name="Fang M."/>
            <person name="Shi L."/>
            <person name="Lu R."/>
            <person name="Comes H.P."/>
            <person name="Ma Y."/>
            <person name="Chen Y."/>
            <person name="Huang G."/>
            <person name="Zhou Y."/>
            <person name="Zheng Z."/>
            <person name="Qiu Y."/>
        </authorList>
    </citation>
    <scope>NUCLEOTIDE SEQUENCE [LARGE SCALE GENOMIC DNA]</scope>
    <source>
        <strain evidence="1">F231</strain>
    </source>
</reference>
<evidence type="ECO:0000313" key="1">
    <source>
        <dbReference type="EMBL" id="KAK4790804.1"/>
    </source>
</evidence>
<gene>
    <name evidence="1" type="ORF">SAY86_031217</name>
</gene>
<sequence length="52" mass="6117">MKIAGAFTSMWNGSFNQYPCGKQSQKSLKTYVGSSLGWDRRQRYNRQPFFFD</sequence>
<keyword evidence="2" id="KW-1185">Reference proteome</keyword>
<proteinExistence type="predicted"/>
<dbReference type="AlphaFoldDB" id="A0AAN7R3C6"/>
<dbReference type="EMBL" id="JAXQNO010000009">
    <property type="protein sequence ID" value="KAK4790804.1"/>
    <property type="molecule type" value="Genomic_DNA"/>
</dbReference>
<protein>
    <submittedName>
        <fullName evidence="1">Uncharacterized protein</fullName>
    </submittedName>
</protein>
<accession>A0AAN7R3C6</accession>
<dbReference type="Proteomes" id="UP001346149">
    <property type="component" value="Unassembled WGS sequence"/>
</dbReference>
<organism evidence="1 2">
    <name type="scientific">Trapa natans</name>
    <name type="common">Water chestnut</name>
    <dbReference type="NCBI Taxonomy" id="22666"/>
    <lineage>
        <taxon>Eukaryota</taxon>
        <taxon>Viridiplantae</taxon>
        <taxon>Streptophyta</taxon>
        <taxon>Embryophyta</taxon>
        <taxon>Tracheophyta</taxon>
        <taxon>Spermatophyta</taxon>
        <taxon>Magnoliopsida</taxon>
        <taxon>eudicotyledons</taxon>
        <taxon>Gunneridae</taxon>
        <taxon>Pentapetalae</taxon>
        <taxon>rosids</taxon>
        <taxon>malvids</taxon>
        <taxon>Myrtales</taxon>
        <taxon>Lythraceae</taxon>
        <taxon>Trapa</taxon>
    </lineage>
</organism>
<comment type="caution">
    <text evidence="1">The sequence shown here is derived from an EMBL/GenBank/DDBJ whole genome shotgun (WGS) entry which is preliminary data.</text>
</comment>
<name>A0AAN7R3C6_TRANT</name>
<evidence type="ECO:0000313" key="2">
    <source>
        <dbReference type="Proteomes" id="UP001346149"/>
    </source>
</evidence>